<dbReference type="InterPro" id="IPR003406">
    <property type="entry name" value="Glyco_trans_14"/>
</dbReference>
<evidence type="ECO:0000256" key="4">
    <source>
        <dbReference type="ARBA" id="ARBA00005093"/>
    </source>
</evidence>
<keyword evidence="8" id="KW-0808">Transferase</keyword>
<proteinExistence type="inferred from homology"/>
<keyword evidence="10" id="KW-0479">Metal-binding</keyword>
<evidence type="ECO:0000313" key="22">
    <source>
        <dbReference type="WBParaSite" id="GPUH_0001106501-mRNA-1"/>
    </source>
</evidence>
<evidence type="ECO:0000256" key="13">
    <source>
        <dbReference type="ARBA" id="ARBA00022989"/>
    </source>
</evidence>
<dbReference type="WBParaSite" id="GPUH_0001106501-mRNA-1">
    <property type="protein sequence ID" value="GPUH_0001106501-mRNA-1"/>
    <property type="gene ID" value="GPUH_0001106501"/>
</dbReference>
<name>A0A183DQR1_9BILA</name>
<keyword evidence="17" id="KW-0325">Glycoprotein</keyword>
<evidence type="ECO:0000256" key="5">
    <source>
        <dbReference type="ARBA" id="ARBA00010195"/>
    </source>
</evidence>
<dbReference type="PANTHER" id="PTHR46025">
    <property type="entry name" value="XYLOSYLTRANSFERASE OXT"/>
    <property type="match status" value="1"/>
</dbReference>
<dbReference type="GO" id="GO:0046872">
    <property type="term" value="F:metal ion binding"/>
    <property type="evidence" value="ECO:0007669"/>
    <property type="project" value="UniProtKB-KW"/>
</dbReference>
<dbReference type="GO" id="GO:0015012">
    <property type="term" value="P:heparan sulfate proteoglycan biosynthetic process"/>
    <property type="evidence" value="ECO:0007669"/>
    <property type="project" value="UniProtKB-UniPathway"/>
</dbReference>
<evidence type="ECO:0000256" key="7">
    <source>
        <dbReference type="ARBA" id="ARBA00022676"/>
    </source>
</evidence>
<dbReference type="UniPathway" id="UPA00755"/>
<evidence type="ECO:0000256" key="2">
    <source>
        <dbReference type="ARBA" id="ARBA00004648"/>
    </source>
</evidence>
<comment type="similarity">
    <text evidence="5">Belongs to the glycosyltransferase 14 family. XylT subfamily.</text>
</comment>
<comment type="subcellular location">
    <subcellularLocation>
        <location evidence="2">Endoplasmic reticulum membrane</location>
        <topology evidence="2">Single-pass type II membrane protein</topology>
    </subcellularLocation>
    <subcellularLocation>
        <location evidence="1">Golgi apparatus membrane</location>
        <topology evidence="1">Single-pass type II membrane protein</topology>
    </subcellularLocation>
</comment>
<keyword evidence="7" id="KW-0328">Glycosyltransferase</keyword>
<dbReference type="GO" id="GO:0050650">
    <property type="term" value="P:chondroitin sulfate proteoglycan biosynthetic process"/>
    <property type="evidence" value="ECO:0007669"/>
    <property type="project" value="TreeGrafter"/>
</dbReference>
<keyword evidence="12" id="KW-0735">Signal-anchor</keyword>
<evidence type="ECO:0000256" key="6">
    <source>
        <dbReference type="ARBA" id="ARBA00011972"/>
    </source>
</evidence>
<evidence type="ECO:0000256" key="8">
    <source>
        <dbReference type="ARBA" id="ARBA00022679"/>
    </source>
</evidence>
<evidence type="ECO:0000256" key="1">
    <source>
        <dbReference type="ARBA" id="ARBA00004323"/>
    </source>
</evidence>
<comment type="pathway">
    <text evidence="3">Glycan metabolism; chondroitin sulfate biosynthesis.</text>
</comment>
<evidence type="ECO:0000256" key="10">
    <source>
        <dbReference type="ARBA" id="ARBA00022723"/>
    </source>
</evidence>
<dbReference type="AlphaFoldDB" id="A0A183DQR1"/>
<evidence type="ECO:0000256" key="9">
    <source>
        <dbReference type="ARBA" id="ARBA00022692"/>
    </source>
</evidence>
<protein>
    <recommendedName>
        <fullName evidence="6">protein xylosyltransferase</fullName>
        <ecNumber evidence="6">2.4.2.26</ecNumber>
    </recommendedName>
    <alternativeName>
        <fullName evidence="18">Peptide O-xylosyltransferase</fullName>
    </alternativeName>
</protein>
<keyword evidence="16" id="KW-1015">Disulfide bond</keyword>
<keyword evidence="11" id="KW-0256">Endoplasmic reticulum</keyword>
<dbReference type="GO" id="GO:0030158">
    <property type="term" value="F:protein xylosyltransferase activity"/>
    <property type="evidence" value="ECO:0007669"/>
    <property type="project" value="UniProtKB-EC"/>
</dbReference>
<evidence type="ECO:0000256" key="14">
    <source>
        <dbReference type="ARBA" id="ARBA00023034"/>
    </source>
</evidence>
<organism evidence="22">
    <name type="scientific">Gongylonema pulchrum</name>
    <dbReference type="NCBI Taxonomy" id="637853"/>
    <lineage>
        <taxon>Eukaryota</taxon>
        <taxon>Metazoa</taxon>
        <taxon>Ecdysozoa</taxon>
        <taxon>Nematoda</taxon>
        <taxon>Chromadorea</taxon>
        <taxon>Rhabditida</taxon>
        <taxon>Spirurina</taxon>
        <taxon>Spiruromorpha</taxon>
        <taxon>Spiruroidea</taxon>
        <taxon>Gongylonematidae</taxon>
        <taxon>Gongylonema</taxon>
    </lineage>
</organism>
<dbReference type="PANTHER" id="PTHR46025:SF3">
    <property type="entry name" value="XYLOSYLTRANSFERASE OXT"/>
    <property type="match status" value="1"/>
</dbReference>
<dbReference type="InterPro" id="IPR002889">
    <property type="entry name" value="WSC_carb-bd"/>
</dbReference>
<evidence type="ECO:0000256" key="17">
    <source>
        <dbReference type="ARBA" id="ARBA00023180"/>
    </source>
</evidence>
<keyword evidence="13 20" id="KW-1133">Transmembrane helix</keyword>
<dbReference type="SMART" id="SM00321">
    <property type="entry name" value="WSC"/>
    <property type="match status" value="1"/>
</dbReference>
<dbReference type="Pfam" id="PF02485">
    <property type="entry name" value="Branch"/>
    <property type="match status" value="1"/>
</dbReference>
<dbReference type="PROSITE" id="PS51212">
    <property type="entry name" value="WSC"/>
    <property type="match status" value="1"/>
</dbReference>
<dbReference type="GO" id="GO:0005789">
    <property type="term" value="C:endoplasmic reticulum membrane"/>
    <property type="evidence" value="ECO:0007669"/>
    <property type="project" value="UniProtKB-SubCell"/>
</dbReference>
<sequence length="500" mass="56788">LVEGCACMGLLMRRLCSWPKLVSAVVVLLFFGNLILMAGLIDWHLAVQLIANKSGGNKWSDENNDDTNGSSCNLSGEMLASALARMRTAECRSAARRIVCSIDQQTPDSLPNSCPAYDDTQHTEYVGCFRDSPNHRVLSGHYYKFRTYNSPTYCVNMCLRAGYRYAGVEFYDECFCGDVFVSSVISLPESACLQYVCNNRSLFCGGYNAVAVYKTGVTAKPLLIVNYTESDDSLNNVQILFLLQLNGRNTRQGLVAAIRSAGFENVHLMDKRYATIWAGATLLSMVLDVLETTLYSLKWTTWDFVLNLSESDFPLLSMAELETHLARHISALNKGRIFLSSHGYDTARFIQKQGLEYVFLQCEDRMWRIMKRRKFPRSIRLDGGSDWVVLSRDFVLYALSDEELPRSLRQFFSNVLLPVESFFHTLAANSKYCAQTVKGNLHVTNWMRRQGCRCVMLKEIVDWCGCSPLVFRSSDIFKITIEVRASKKMQIFQEFSYRLI</sequence>
<keyword evidence="15 20" id="KW-0472">Membrane</keyword>
<evidence type="ECO:0000256" key="19">
    <source>
        <dbReference type="ARBA" id="ARBA00047847"/>
    </source>
</evidence>
<dbReference type="Pfam" id="PF01822">
    <property type="entry name" value="WSC"/>
    <property type="match status" value="1"/>
</dbReference>
<reference evidence="22" key="1">
    <citation type="submission" date="2016-06" db="UniProtKB">
        <authorList>
            <consortium name="WormBaseParasite"/>
        </authorList>
    </citation>
    <scope>IDENTIFICATION</scope>
</reference>
<evidence type="ECO:0000259" key="21">
    <source>
        <dbReference type="PROSITE" id="PS51212"/>
    </source>
</evidence>
<evidence type="ECO:0000256" key="11">
    <source>
        <dbReference type="ARBA" id="ARBA00022824"/>
    </source>
</evidence>
<accession>A0A183DQR1</accession>
<evidence type="ECO:0000256" key="18">
    <source>
        <dbReference type="ARBA" id="ARBA00042865"/>
    </source>
</evidence>
<feature type="domain" description="WSC" evidence="21">
    <location>
        <begin position="122"/>
        <end position="216"/>
    </location>
</feature>
<feature type="transmembrane region" description="Helical" evidence="20">
    <location>
        <begin position="21"/>
        <end position="41"/>
    </location>
</feature>
<dbReference type="GO" id="GO:0000139">
    <property type="term" value="C:Golgi membrane"/>
    <property type="evidence" value="ECO:0007669"/>
    <property type="project" value="UniProtKB-SubCell"/>
</dbReference>
<keyword evidence="9 20" id="KW-0812">Transmembrane</keyword>
<dbReference type="UniPathway" id="UPA00756"/>
<evidence type="ECO:0000256" key="20">
    <source>
        <dbReference type="SAM" id="Phobius"/>
    </source>
</evidence>
<evidence type="ECO:0000256" key="15">
    <source>
        <dbReference type="ARBA" id="ARBA00023136"/>
    </source>
</evidence>
<evidence type="ECO:0000256" key="12">
    <source>
        <dbReference type="ARBA" id="ARBA00022968"/>
    </source>
</evidence>
<evidence type="ECO:0000256" key="3">
    <source>
        <dbReference type="ARBA" id="ARBA00004840"/>
    </source>
</evidence>
<comment type="catalytic activity">
    <reaction evidence="19">
        <text>UDP-alpha-D-xylose + L-seryl-[protein] = 3-O-(beta-D-xylosyl)-L-seryl-[protein] + UDP + H(+)</text>
        <dbReference type="Rhea" id="RHEA:50192"/>
        <dbReference type="Rhea" id="RHEA-COMP:9863"/>
        <dbReference type="Rhea" id="RHEA-COMP:12567"/>
        <dbReference type="ChEBI" id="CHEBI:15378"/>
        <dbReference type="ChEBI" id="CHEBI:29999"/>
        <dbReference type="ChEBI" id="CHEBI:57632"/>
        <dbReference type="ChEBI" id="CHEBI:58223"/>
        <dbReference type="ChEBI" id="CHEBI:132085"/>
        <dbReference type="EC" id="2.4.2.26"/>
    </reaction>
</comment>
<comment type="pathway">
    <text evidence="4">Glycan metabolism; heparan sulfate biosynthesis.</text>
</comment>
<evidence type="ECO:0000256" key="16">
    <source>
        <dbReference type="ARBA" id="ARBA00023157"/>
    </source>
</evidence>
<keyword evidence="14" id="KW-0333">Golgi apparatus</keyword>
<dbReference type="EC" id="2.4.2.26" evidence="6"/>
<dbReference type="InterPro" id="IPR043538">
    <property type="entry name" value="XYLT"/>
</dbReference>